<accession>A0ABV8TW31</accession>
<evidence type="ECO:0000313" key="4">
    <source>
        <dbReference type="Proteomes" id="UP001595823"/>
    </source>
</evidence>
<sequence>MPTGFRFLLHTLQSLSLLAALFFAFVYFDVEFAMTGTSWAAPARMAPLAFIGFAVLSVALAPRQWSIDPAPHVAQAPSLAQPAAPAGSSQPAPASPPSAYGNPQQPGAPTAGRPSAGQPSAGTPPRFPSSQQFPNG</sequence>
<keyword evidence="2" id="KW-1133">Transmembrane helix</keyword>
<dbReference type="Proteomes" id="UP001595823">
    <property type="component" value="Unassembled WGS sequence"/>
</dbReference>
<gene>
    <name evidence="3" type="ORF">ACFPET_06255</name>
</gene>
<comment type="caution">
    <text evidence="3">The sequence shown here is derived from an EMBL/GenBank/DDBJ whole genome shotgun (WGS) entry which is preliminary data.</text>
</comment>
<dbReference type="EMBL" id="JBHSDK010000009">
    <property type="protein sequence ID" value="MFC4334795.1"/>
    <property type="molecule type" value="Genomic_DNA"/>
</dbReference>
<name>A0ABV8TW31_9ACTN</name>
<keyword evidence="2" id="KW-0472">Membrane</keyword>
<evidence type="ECO:0000256" key="2">
    <source>
        <dbReference type="SAM" id="Phobius"/>
    </source>
</evidence>
<feature type="transmembrane region" description="Helical" evidence="2">
    <location>
        <begin position="7"/>
        <end position="28"/>
    </location>
</feature>
<evidence type="ECO:0000256" key="1">
    <source>
        <dbReference type="SAM" id="MobiDB-lite"/>
    </source>
</evidence>
<dbReference type="RefSeq" id="WP_380618840.1">
    <property type="nucleotide sequence ID" value="NZ_JBHSDK010000009.1"/>
</dbReference>
<feature type="region of interest" description="Disordered" evidence="1">
    <location>
        <begin position="72"/>
        <end position="136"/>
    </location>
</feature>
<reference evidence="4" key="1">
    <citation type="journal article" date="2019" name="Int. J. Syst. Evol. Microbiol.">
        <title>The Global Catalogue of Microorganisms (GCM) 10K type strain sequencing project: providing services to taxonomists for standard genome sequencing and annotation.</title>
        <authorList>
            <consortium name="The Broad Institute Genomics Platform"/>
            <consortium name="The Broad Institute Genome Sequencing Center for Infectious Disease"/>
            <person name="Wu L."/>
            <person name="Ma J."/>
        </authorList>
    </citation>
    <scope>NUCLEOTIDE SEQUENCE [LARGE SCALE GENOMIC DNA]</scope>
    <source>
        <strain evidence="4">IBRC-M 10908</strain>
    </source>
</reference>
<protein>
    <submittedName>
        <fullName evidence="3">Uncharacterized protein</fullName>
    </submittedName>
</protein>
<keyword evidence="4" id="KW-1185">Reference proteome</keyword>
<keyword evidence="2" id="KW-0812">Transmembrane</keyword>
<feature type="compositionally biased region" description="Low complexity" evidence="1">
    <location>
        <begin position="74"/>
        <end position="92"/>
    </location>
</feature>
<feature type="transmembrane region" description="Helical" evidence="2">
    <location>
        <begin position="40"/>
        <end position="61"/>
    </location>
</feature>
<proteinExistence type="predicted"/>
<evidence type="ECO:0000313" key="3">
    <source>
        <dbReference type="EMBL" id="MFC4334795.1"/>
    </source>
</evidence>
<organism evidence="3 4">
    <name type="scientific">Salininema proteolyticum</name>
    <dbReference type="NCBI Taxonomy" id="1607685"/>
    <lineage>
        <taxon>Bacteria</taxon>
        <taxon>Bacillati</taxon>
        <taxon>Actinomycetota</taxon>
        <taxon>Actinomycetes</taxon>
        <taxon>Glycomycetales</taxon>
        <taxon>Glycomycetaceae</taxon>
        <taxon>Salininema</taxon>
    </lineage>
</organism>